<feature type="chain" id="PRO_5020709188" evidence="11">
    <location>
        <begin position="19"/>
        <end position="654"/>
    </location>
</feature>
<dbReference type="SUPFAM" id="SSF56935">
    <property type="entry name" value="Porins"/>
    <property type="match status" value="1"/>
</dbReference>
<dbReference type="GO" id="GO:0009279">
    <property type="term" value="C:cell outer membrane"/>
    <property type="evidence" value="ECO:0007669"/>
    <property type="project" value="UniProtKB-SubCell"/>
</dbReference>
<comment type="caution">
    <text evidence="14">The sequence shown here is derived from an EMBL/GenBank/DDBJ whole genome shotgun (WGS) entry which is preliminary data.</text>
</comment>
<evidence type="ECO:0000256" key="5">
    <source>
        <dbReference type="ARBA" id="ARBA00022729"/>
    </source>
</evidence>
<dbReference type="PANTHER" id="PTHR30069">
    <property type="entry name" value="TONB-DEPENDENT OUTER MEMBRANE RECEPTOR"/>
    <property type="match status" value="1"/>
</dbReference>
<proteinExistence type="inferred from homology"/>
<evidence type="ECO:0000259" key="13">
    <source>
        <dbReference type="Pfam" id="PF07715"/>
    </source>
</evidence>
<evidence type="ECO:0000256" key="2">
    <source>
        <dbReference type="ARBA" id="ARBA00022448"/>
    </source>
</evidence>
<evidence type="ECO:0000256" key="4">
    <source>
        <dbReference type="ARBA" id="ARBA00022692"/>
    </source>
</evidence>
<evidence type="ECO:0000313" key="15">
    <source>
        <dbReference type="Proteomes" id="UP000289216"/>
    </source>
</evidence>
<keyword evidence="4 9" id="KW-0812">Transmembrane</keyword>
<organism evidence="14 15">
    <name type="scientific">Fusobacterium necrophorum</name>
    <dbReference type="NCBI Taxonomy" id="859"/>
    <lineage>
        <taxon>Bacteria</taxon>
        <taxon>Fusobacteriati</taxon>
        <taxon>Fusobacteriota</taxon>
        <taxon>Fusobacteriia</taxon>
        <taxon>Fusobacteriales</taxon>
        <taxon>Fusobacteriaceae</taxon>
        <taxon>Fusobacterium</taxon>
    </lineage>
</organism>
<feature type="domain" description="TonB-dependent receptor plug" evidence="13">
    <location>
        <begin position="39"/>
        <end position="141"/>
    </location>
</feature>
<dbReference type="Pfam" id="PF00593">
    <property type="entry name" value="TonB_dep_Rec_b-barrel"/>
    <property type="match status" value="1"/>
</dbReference>
<dbReference type="AlphaFoldDB" id="A0A4Q2KZA0"/>
<name>A0A4Q2KZA0_9FUSO</name>
<dbReference type="InterPro" id="IPR036942">
    <property type="entry name" value="Beta-barrel_TonB_sf"/>
</dbReference>
<dbReference type="RefSeq" id="WP_129491273.1">
    <property type="nucleotide sequence ID" value="NZ_SBAP01000016.1"/>
</dbReference>
<dbReference type="InterPro" id="IPR000531">
    <property type="entry name" value="Beta-barrel_TonB"/>
</dbReference>
<evidence type="ECO:0000256" key="8">
    <source>
        <dbReference type="ARBA" id="ARBA00023237"/>
    </source>
</evidence>
<evidence type="ECO:0000256" key="6">
    <source>
        <dbReference type="ARBA" id="ARBA00023077"/>
    </source>
</evidence>
<feature type="domain" description="TonB-dependent receptor-like beta-barrel" evidence="12">
    <location>
        <begin position="189"/>
        <end position="620"/>
    </location>
</feature>
<dbReference type="InterPro" id="IPR039426">
    <property type="entry name" value="TonB-dep_rcpt-like"/>
</dbReference>
<keyword evidence="5 11" id="KW-0732">Signal</keyword>
<keyword evidence="14" id="KW-0675">Receptor</keyword>
<feature type="signal peptide" evidence="11">
    <location>
        <begin position="1"/>
        <end position="18"/>
    </location>
</feature>
<keyword evidence="6 10" id="KW-0798">TonB box</keyword>
<sequence length="654" mass="75208">MLKKIGLMAFILSSALYAEENVIKLNESVISSQNFKTNVKNTAANISIITAKEIEEKGAKDLADALRMVPGIMAKNYYGDIAFDIGGYSSVHAQRNNIITLDGVKISSRDASNIPLASIERIEVIPNGGGILHGDGASGGVINILSKNIYAKKSDQKMSGKMNAEIGSESSYKYGIFTNVNVTKHFSFTVDYSKYKLNSWREHDKYGKLTSRYRTISLAGNWNSDHSALTVKYTRNEKQHADGFDLPEKIYFKNRKQVLYSLREYFNSDDFYITYKASLGLKTELLTYANLYKSTVKDREKVKESEYHKNFFKTQIKHKYSKDNYFIIGADYFSDKSKPYFNGVAIGRNSEKKDLGIFAINELRFGKFSFAQGIRYNRANYKYYWRNLAPIPENKRNKEGKQEYNNYAANVELKYDYSNTGMIYGKLSREFRTPLTREMYYTVNASKLKAQTQKTFELGIKDYIGNVFVSASTFYKKINGEIYYQGMMDPISGRTRFPYYNMGDTRRIGLQVLSEQYFDKITFTESVSYLNHKIVDSDFASRKNKEIPMVPNWKAAFGVNYKPIEKLNLNADLVYYGKYFDSDDPENIRAKDKGNYTTVSVSANYKFENGLALTARVNNLFNRKYEDYVGYWDNSRQYSPAAERNYSIGIDYTF</sequence>
<comment type="similarity">
    <text evidence="9 10">Belongs to the TonB-dependent receptor family.</text>
</comment>
<gene>
    <name evidence="14" type="ORF">EPT53_07135</name>
</gene>
<keyword evidence="7 9" id="KW-0472">Membrane</keyword>
<reference evidence="14 15" key="1">
    <citation type="submission" date="2019-01" db="EMBL/GenBank/DDBJ databases">
        <title>Fusobacterium necrophorum Isolated From the Uterus of Dairy Cows.</title>
        <authorList>
            <person name="Francis A.M."/>
        </authorList>
    </citation>
    <scope>NUCLEOTIDE SEQUENCE [LARGE SCALE GENOMIC DNA]</scope>
    <source>
        <strain evidence="14 15">KG35</strain>
    </source>
</reference>
<evidence type="ECO:0000256" key="10">
    <source>
        <dbReference type="RuleBase" id="RU003357"/>
    </source>
</evidence>
<dbReference type="InterPro" id="IPR012910">
    <property type="entry name" value="Plug_dom"/>
</dbReference>
<protein>
    <submittedName>
        <fullName evidence="14">TonB-dependent receptor</fullName>
    </submittedName>
</protein>
<evidence type="ECO:0000256" key="7">
    <source>
        <dbReference type="ARBA" id="ARBA00023136"/>
    </source>
</evidence>
<evidence type="ECO:0000256" key="9">
    <source>
        <dbReference type="PROSITE-ProRule" id="PRU01360"/>
    </source>
</evidence>
<dbReference type="InterPro" id="IPR010917">
    <property type="entry name" value="TonB_rcpt_CS"/>
</dbReference>
<dbReference type="EMBL" id="SBAP01000016">
    <property type="protein sequence ID" value="RXZ69333.1"/>
    <property type="molecule type" value="Genomic_DNA"/>
</dbReference>
<dbReference type="GO" id="GO:0044718">
    <property type="term" value="P:siderophore transmembrane transport"/>
    <property type="evidence" value="ECO:0007669"/>
    <property type="project" value="TreeGrafter"/>
</dbReference>
<keyword evidence="3 9" id="KW-1134">Transmembrane beta strand</keyword>
<dbReference type="PANTHER" id="PTHR30069:SF27">
    <property type="entry name" value="BLL4766 PROTEIN"/>
    <property type="match status" value="1"/>
</dbReference>
<evidence type="ECO:0000313" key="14">
    <source>
        <dbReference type="EMBL" id="RXZ69333.1"/>
    </source>
</evidence>
<dbReference type="GO" id="GO:0015344">
    <property type="term" value="F:siderophore uptake transmembrane transporter activity"/>
    <property type="evidence" value="ECO:0007669"/>
    <property type="project" value="TreeGrafter"/>
</dbReference>
<dbReference type="Gene3D" id="2.40.170.20">
    <property type="entry name" value="TonB-dependent receptor, beta-barrel domain"/>
    <property type="match status" value="1"/>
</dbReference>
<dbReference type="Proteomes" id="UP000289216">
    <property type="component" value="Unassembled WGS sequence"/>
</dbReference>
<keyword evidence="2 9" id="KW-0813">Transport</keyword>
<evidence type="ECO:0000259" key="12">
    <source>
        <dbReference type="Pfam" id="PF00593"/>
    </source>
</evidence>
<evidence type="ECO:0000256" key="1">
    <source>
        <dbReference type="ARBA" id="ARBA00004571"/>
    </source>
</evidence>
<evidence type="ECO:0000256" key="11">
    <source>
        <dbReference type="SAM" id="SignalP"/>
    </source>
</evidence>
<dbReference type="Pfam" id="PF07715">
    <property type="entry name" value="Plug"/>
    <property type="match status" value="1"/>
</dbReference>
<accession>A0A4Q2KZA0</accession>
<dbReference type="PROSITE" id="PS52016">
    <property type="entry name" value="TONB_DEPENDENT_REC_3"/>
    <property type="match status" value="1"/>
</dbReference>
<keyword evidence="8 9" id="KW-0998">Cell outer membrane</keyword>
<dbReference type="Gene3D" id="2.170.130.10">
    <property type="entry name" value="TonB-dependent receptor, plug domain"/>
    <property type="match status" value="1"/>
</dbReference>
<dbReference type="CDD" id="cd01347">
    <property type="entry name" value="ligand_gated_channel"/>
    <property type="match status" value="1"/>
</dbReference>
<comment type="subcellular location">
    <subcellularLocation>
        <location evidence="1 9">Cell outer membrane</location>
        <topology evidence="1 9">Multi-pass membrane protein</topology>
    </subcellularLocation>
</comment>
<dbReference type="PROSITE" id="PS01156">
    <property type="entry name" value="TONB_DEPENDENT_REC_2"/>
    <property type="match status" value="1"/>
</dbReference>
<dbReference type="InterPro" id="IPR037066">
    <property type="entry name" value="Plug_dom_sf"/>
</dbReference>
<evidence type="ECO:0000256" key="3">
    <source>
        <dbReference type="ARBA" id="ARBA00022452"/>
    </source>
</evidence>